<proteinExistence type="predicted"/>
<protein>
    <submittedName>
        <fullName evidence="2">(rape) hypothetical protein</fullName>
    </submittedName>
</protein>
<accession>A0A816J6A1</accession>
<dbReference type="AlphaFoldDB" id="A0A816J6A1"/>
<evidence type="ECO:0000256" key="1">
    <source>
        <dbReference type="SAM" id="MobiDB-lite"/>
    </source>
</evidence>
<name>A0A816J6A1_BRANA</name>
<organism evidence="2">
    <name type="scientific">Brassica napus</name>
    <name type="common">Rape</name>
    <dbReference type="NCBI Taxonomy" id="3708"/>
    <lineage>
        <taxon>Eukaryota</taxon>
        <taxon>Viridiplantae</taxon>
        <taxon>Streptophyta</taxon>
        <taxon>Embryophyta</taxon>
        <taxon>Tracheophyta</taxon>
        <taxon>Spermatophyta</taxon>
        <taxon>Magnoliopsida</taxon>
        <taxon>eudicotyledons</taxon>
        <taxon>Gunneridae</taxon>
        <taxon>Pentapetalae</taxon>
        <taxon>rosids</taxon>
        <taxon>malvids</taxon>
        <taxon>Brassicales</taxon>
        <taxon>Brassicaceae</taxon>
        <taxon>Brassiceae</taxon>
        <taxon>Brassica</taxon>
    </lineage>
</organism>
<evidence type="ECO:0000313" key="2">
    <source>
        <dbReference type="EMBL" id="CAF1757994.1"/>
    </source>
</evidence>
<feature type="region of interest" description="Disordered" evidence="1">
    <location>
        <begin position="1"/>
        <end position="29"/>
    </location>
</feature>
<dbReference type="Proteomes" id="UP001295469">
    <property type="component" value="Chromosome C09"/>
</dbReference>
<feature type="compositionally biased region" description="Polar residues" evidence="1">
    <location>
        <begin position="1"/>
        <end position="11"/>
    </location>
</feature>
<dbReference type="EMBL" id="HG994373">
    <property type="protein sequence ID" value="CAF1757994.1"/>
    <property type="molecule type" value="Genomic_DNA"/>
</dbReference>
<gene>
    <name evidence="2" type="ORF">DARMORV10_C09P43860.1</name>
</gene>
<sequence>MVSEKSVNNYKTAPHNVDPNSYDDDQGADQNSYFRNLSLSYFAAEPLRMLRDHHKSYSGSAIAGATKRSGKNAWAQGRLWLHPYSLRRFRKVPPRLSCHDKLLHALAES</sequence>
<reference evidence="2" key="1">
    <citation type="submission" date="2021-01" db="EMBL/GenBank/DDBJ databases">
        <authorList>
            <consortium name="Genoscope - CEA"/>
            <person name="William W."/>
        </authorList>
    </citation>
    <scope>NUCLEOTIDE SEQUENCE</scope>
</reference>